<keyword evidence="1" id="KW-0472">Membrane</keyword>
<evidence type="ECO:0000256" key="1">
    <source>
        <dbReference type="SAM" id="Phobius"/>
    </source>
</evidence>
<organism evidence="2 3">
    <name type="scientific">Polyplax serrata</name>
    <name type="common">Common mouse louse</name>
    <dbReference type="NCBI Taxonomy" id="468196"/>
    <lineage>
        <taxon>Eukaryota</taxon>
        <taxon>Metazoa</taxon>
        <taxon>Ecdysozoa</taxon>
        <taxon>Arthropoda</taxon>
        <taxon>Hexapoda</taxon>
        <taxon>Insecta</taxon>
        <taxon>Pterygota</taxon>
        <taxon>Neoptera</taxon>
        <taxon>Paraneoptera</taxon>
        <taxon>Psocodea</taxon>
        <taxon>Troctomorpha</taxon>
        <taxon>Phthiraptera</taxon>
        <taxon>Anoplura</taxon>
        <taxon>Polyplacidae</taxon>
        <taxon>Polyplax</taxon>
    </lineage>
</organism>
<dbReference type="EMBL" id="JAWJWF010000046">
    <property type="protein sequence ID" value="KAK6624393.1"/>
    <property type="molecule type" value="Genomic_DNA"/>
</dbReference>
<protein>
    <submittedName>
        <fullName evidence="2">Uncharacterized protein</fullName>
    </submittedName>
</protein>
<gene>
    <name evidence="2" type="ORF">RUM44_011252</name>
</gene>
<proteinExistence type="predicted"/>
<evidence type="ECO:0000313" key="3">
    <source>
        <dbReference type="Proteomes" id="UP001359485"/>
    </source>
</evidence>
<keyword evidence="1" id="KW-0812">Transmembrane</keyword>
<sequence length="390" mass="43864">MYRFVLRLELNLVISVFYIFYSYTVSVGIVDKLTRYCKSVRDPIDNDVSAAQFLLSTVELLTTLTVRCKTVRQGAEDPTQLLATLQVTELVGAVSILYGMLLHQGAPPRLMDAIPPSLPNHTIDVAVSTIRLLRSVAELDLQMFQSILGAEGISLQFRHIASYLLWYCCHDKEKTLLHEVVAVVGYFAVQHRDNQVTGDVESFIHFRCSLGQFFSSVSSVQEFRRWMFHRGTCTHARMCMYSPNPYGRLEGSGRNVRFANHGSPSIFEGVNKLKSKIVLKVHGNKHPILLSKILHRSFRLVLTAGFAPSTPNESKMILQSGSTPTVLQQLCNLPFPYFSNPELSAILFPTLLACCSDNEENKGILEQEISYSDGQKARTTPFERTRDFSS</sequence>
<keyword evidence="3" id="KW-1185">Reference proteome</keyword>
<dbReference type="PANTHER" id="PTHR31434">
    <property type="entry name" value="S PHASE CYCLIN A-ASSOCIATED PROTEIN IN THE ENDOPLASMIC RETICULUM"/>
    <property type="match status" value="1"/>
</dbReference>
<accession>A0ABR1APH6</accession>
<keyword evidence="1" id="KW-1133">Transmembrane helix</keyword>
<reference evidence="2 3" key="1">
    <citation type="submission" date="2023-09" db="EMBL/GenBank/DDBJ databases">
        <title>Genomes of two closely related lineages of the louse Polyplax serrata with different host specificities.</title>
        <authorList>
            <person name="Martinu J."/>
            <person name="Tarabai H."/>
            <person name="Stefka J."/>
            <person name="Hypsa V."/>
        </authorList>
    </citation>
    <scope>NUCLEOTIDE SEQUENCE [LARGE SCALE GENOMIC DNA]</scope>
    <source>
        <strain evidence="2">98ZLc_SE</strain>
    </source>
</reference>
<evidence type="ECO:0000313" key="2">
    <source>
        <dbReference type="EMBL" id="KAK6624393.1"/>
    </source>
</evidence>
<comment type="caution">
    <text evidence="2">The sequence shown here is derived from an EMBL/GenBank/DDBJ whole genome shotgun (WGS) entry which is preliminary data.</text>
</comment>
<dbReference type="PANTHER" id="PTHR31434:SF2">
    <property type="entry name" value="S PHASE CYCLIN A-ASSOCIATED PROTEIN IN THE ENDOPLASMIC RETICULUM"/>
    <property type="match status" value="1"/>
</dbReference>
<dbReference type="Proteomes" id="UP001359485">
    <property type="component" value="Unassembled WGS sequence"/>
</dbReference>
<name>A0ABR1APH6_POLSC</name>
<feature type="transmembrane region" description="Helical" evidence="1">
    <location>
        <begin position="12"/>
        <end position="30"/>
    </location>
</feature>